<feature type="active site" evidence="7">
    <location>
        <position position="305"/>
    </location>
</feature>
<dbReference type="PANTHER" id="PTHR43668">
    <property type="entry name" value="ALLANTOINASE"/>
    <property type="match status" value="1"/>
</dbReference>
<feature type="binding site" evidence="7">
    <location>
        <begin position="323"/>
        <end position="324"/>
    </location>
    <ligand>
        <name>substrate</name>
    </ligand>
</feature>
<evidence type="ECO:0000256" key="7">
    <source>
        <dbReference type="HAMAP-Rule" id="MF_00220"/>
    </source>
</evidence>
<dbReference type="HAMAP" id="MF_00220_B">
    <property type="entry name" value="PyrC_classI_B"/>
    <property type="match status" value="1"/>
</dbReference>
<feature type="domain" description="Dihydroorotase catalytic" evidence="8">
    <location>
        <begin position="49"/>
        <end position="237"/>
    </location>
</feature>
<comment type="pathway">
    <text evidence="7">Pyrimidine metabolism; UMP biosynthesis via de novo pathway; (S)-dihydroorotate from bicarbonate: step 3/3.</text>
</comment>
<feature type="binding site" evidence="7">
    <location>
        <position position="152"/>
    </location>
    <ligand>
        <name>Zn(2+)</name>
        <dbReference type="ChEBI" id="CHEBI:29105"/>
        <label>2</label>
    </ligand>
</feature>
<dbReference type="EC" id="3.5.2.3" evidence="7"/>
<evidence type="ECO:0000313" key="10">
    <source>
        <dbReference type="Proteomes" id="UP001526225"/>
    </source>
</evidence>
<feature type="binding site" evidence="7">
    <location>
        <position position="179"/>
    </location>
    <ligand>
        <name>Zn(2+)</name>
        <dbReference type="ChEBI" id="CHEBI:29105"/>
        <label>2</label>
    </ligand>
</feature>
<evidence type="ECO:0000259" key="8">
    <source>
        <dbReference type="Pfam" id="PF12890"/>
    </source>
</evidence>
<keyword evidence="6 7" id="KW-0665">Pyrimidine biosynthesis</keyword>
<feature type="binding site" evidence="7">
    <location>
        <position position="232"/>
    </location>
    <ligand>
        <name>Zn(2+)</name>
        <dbReference type="ChEBI" id="CHEBI:29105"/>
        <label>2</label>
    </ligand>
</feature>
<dbReference type="InterPro" id="IPR011059">
    <property type="entry name" value="Metal-dep_hydrolase_composite"/>
</dbReference>
<dbReference type="EMBL" id="JAOZFE010000007">
    <property type="protein sequence ID" value="MCW0953631.1"/>
    <property type="molecule type" value="Genomic_DNA"/>
</dbReference>
<feature type="binding site" evidence="7">
    <location>
        <position position="94"/>
    </location>
    <ligand>
        <name>substrate</name>
    </ligand>
</feature>
<reference evidence="9 10" key="1">
    <citation type="submission" date="2022-10" db="EMBL/GenBank/DDBJ databases">
        <title>Weissella fermenti sp. nov., isolated from fermented cabbage.</title>
        <authorList>
            <person name="Lee J.K."/>
            <person name="Baek J.H."/>
            <person name="Choi D.G."/>
            <person name="Kim J.M."/>
            <person name="Jeon C.O."/>
        </authorList>
    </citation>
    <scope>NUCLEOTIDE SEQUENCE [LARGE SCALE GENOMIC DNA]</scope>
    <source>
        <strain evidence="9 10">KACC 18534</strain>
    </source>
</reference>
<feature type="binding site" evidence="7">
    <location>
        <begin position="62"/>
        <end position="64"/>
    </location>
    <ligand>
        <name>substrate</name>
    </ligand>
</feature>
<feature type="binding site" evidence="7">
    <location>
        <position position="278"/>
    </location>
    <ligand>
        <name>substrate</name>
    </ligand>
</feature>
<dbReference type="GO" id="GO:0004151">
    <property type="term" value="F:dihydroorotase activity"/>
    <property type="evidence" value="ECO:0007669"/>
    <property type="project" value="UniProtKB-EC"/>
</dbReference>
<comment type="similarity">
    <text evidence="2 7">Belongs to the metallo-dependent hydrolases superfamily. DHOase family. Class I DHOase subfamily.</text>
</comment>
<dbReference type="InterPro" id="IPR024403">
    <property type="entry name" value="DHOase_cat"/>
</dbReference>
<dbReference type="InterPro" id="IPR050138">
    <property type="entry name" value="DHOase/Allantoinase_Hydrolase"/>
</dbReference>
<organism evidence="9 10">
    <name type="scientific">Weissella ceti</name>
    <dbReference type="NCBI Taxonomy" id="759620"/>
    <lineage>
        <taxon>Bacteria</taxon>
        <taxon>Bacillati</taxon>
        <taxon>Bacillota</taxon>
        <taxon>Bacilli</taxon>
        <taxon>Lactobacillales</taxon>
        <taxon>Lactobacillaceae</taxon>
        <taxon>Weissella</taxon>
    </lineage>
</organism>
<dbReference type="InterPro" id="IPR002195">
    <property type="entry name" value="Dihydroorotase_CS"/>
</dbReference>
<feature type="binding site" evidence="7">
    <location>
        <position position="152"/>
    </location>
    <ligand>
        <name>Zn(2+)</name>
        <dbReference type="ChEBI" id="CHEBI:29105"/>
        <label>1</label>
    </ligand>
</feature>
<feature type="binding site" evidence="7">
    <location>
        <position position="309"/>
    </location>
    <ligand>
        <name>substrate</name>
    </ligand>
</feature>
<dbReference type="RefSeq" id="WP_213409190.1">
    <property type="nucleotide sequence ID" value="NZ_CP074441.1"/>
</dbReference>
<accession>A0ABT3E5C2</accession>
<keyword evidence="3 7" id="KW-0479">Metal-binding</keyword>
<keyword evidence="5 7" id="KW-0862">Zinc</keyword>
<dbReference type="PANTHER" id="PTHR43668:SF2">
    <property type="entry name" value="ALLANTOINASE"/>
    <property type="match status" value="1"/>
</dbReference>
<evidence type="ECO:0000256" key="1">
    <source>
        <dbReference type="ARBA" id="ARBA00002368"/>
    </source>
</evidence>
<evidence type="ECO:0000256" key="2">
    <source>
        <dbReference type="ARBA" id="ARBA00010286"/>
    </source>
</evidence>
<comment type="cofactor">
    <cofactor evidence="7">
        <name>Zn(2+)</name>
        <dbReference type="ChEBI" id="CHEBI:29105"/>
    </cofactor>
    <text evidence="7">Binds 2 Zn(2+) ions per subunit.</text>
</comment>
<evidence type="ECO:0000256" key="5">
    <source>
        <dbReference type="ARBA" id="ARBA00022833"/>
    </source>
</evidence>
<dbReference type="Gene3D" id="3.20.20.140">
    <property type="entry name" value="Metal-dependent hydrolases"/>
    <property type="match status" value="1"/>
</dbReference>
<comment type="caution">
    <text evidence="9">The sequence shown here is derived from an EMBL/GenBank/DDBJ whole genome shotgun (WGS) entry which is preliminary data.</text>
</comment>
<name>A0ABT3E5C2_9LACO</name>
<dbReference type="NCBIfam" id="NF006837">
    <property type="entry name" value="PRK09357.1-2"/>
    <property type="match status" value="1"/>
</dbReference>
<dbReference type="PROSITE" id="PS00482">
    <property type="entry name" value="DIHYDROOROTASE_1"/>
    <property type="match status" value="1"/>
</dbReference>
<feature type="binding site" evidence="7">
    <location>
        <position position="60"/>
    </location>
    <ligand>
        <name>Zn(2+)</name>
        <dbReference type="ChEBI" id="CHEBI:29105"/>
        <label>1</label>
    </ligand>
</feature>
<dbReference type="InterPro" id="IPR032466">
    <property type="entry name" value="Metal_Hydrolase"/>
</dbReference>
<gene>
    <name evidence="7" type="primary">pyrC</name>
    <name evidence="9" type="ORF">OIT44_06110</name>
</gene>
<protein>
    <recommendedName>
        <fullName evidence="7">Dihydroorotase</fullName>
        <shortName evidence="7">DHOase</shortName>
        <ecNumber evidence="7">3.5.2.3</ecNumber>
    </recommendedName>
</protein>
<evidence type="ECO:0000313" key="9">
    <source>
        <dbReference type="EMBL" id="MCW0953631.1"/>
    </source>
</evidence>
<comment type="catalytic activity">
    <reaction evidence="7">
        <text>(S)-dihydroorotate + H2O = N-carbamoyl-L-aspartate + H(+)</text>
        <dbReference type="Rhea" id="RHEA:24296"/>
        <dbReference type="ChEBI" id="CHEBI:15377"/>
        <dbReference type="ChEBI" id="CHEBI:15378"/>
        <dbReference type="ChEBI" id="CHEBI:30864"/>
        <dbReference type="ChEBI" id="CHEBI:32814"/>
        <dbReference type="EC" id="3.5.2.3"/>
    </reaction>
</comment>
<keyword evidence="10" id="KW-1185">Reference proteome</keyword>
<dbReference type="PROSITE" id="PS00483">
    <property type="entry name" value="DIHYDROOROTASE_2"/>
    <property type="match status" value="1"/>
</dbReference>
<evidence type="ECO:0000256" key="6">
    <source>
        <dbReference type="ARBA" id="ARBA00022975"/>
    </source>
</evidence>
<dbReference type="SUPFAM" id="SSF51556">
    <property type="entry name" value="Metallo-dependent hydrolases"/>
    <property type="match status" value="1"/>
</dbReference>
<keyword evidence="4 7" id="KW-0378">Hydrolase</keyword>
<dbReference type="SUPFAM" id="SSF51338">
    <property type="entry name" value="Composite domain of metallo-dependent hydrolases"/>
    <property type="match status" value="1"/>
</dbReference>
<feature type="binding site" evidence="7">
    <location>
        <position position="305"/>
    </location>
    <ligand>
        <name>Zn(2+)</name>
        <dbReference type="ChEBI" id="CHEBI:29105"/>
        <label>1</label>
    </ligand>
</feature>
<dbReference type="CDD" id="cd01317">
    <property type="entry name" value="DHOase_IIa"/>
    <property type="match status" value="1"/>
</dbReference>
<dbReference type="Proteomes" id="UP001526225">
    <property type="component" value="Unassembled WGS sequence"/>
</dbReference>
<evidence type="ECO:0000256" key="3">
    <source>
        <dbReference type="ARBA" id="ARBA00022723"/>
    </source>
</evidence>
<dbReference type="Gene3D" id="2.30.40.10">
    <property type="entry name" value="Urease, subunit C, domain 1"/>
    <property type="match status" value="1"/>
</dbReference>
<feature type="binding site" evidence="7">
    <location>
        <position position="62"/>
    </location>
    <ligand>
        <name>Zn(2+)</name>
        <dbReference type="ChEBI" id="CHEBI:29105"/>
        <label>1</label>
    </ligand>
</feature>
<dbReference type="InterPro" id="IPR004722">
    <property type="entry name" value="DHOase"/>
</dbReference>
<dbReference type="NCBIfam" id="TIGR00857">
    <property type="entry name" value="pyrC_multi"/>
    <property type="match status" value="1"/>
</dbReference>
<evidence type="ECO:0000256" key="4">
    <source>
        <dbReference type="ARBA" id="ARBA00022801"/>
    </source>
</evidence>
<dbReference type="Pfam" id="PF12890">
    <property type="entry name" value="DHOase"/>
    <property type="match status" value="1"/>
</dbReference>
<comment type="function">
    <text evidence="1 7">Catalyzes the reversible cyclization of carbamoyl aspartate to dihydroorotate.</text>
</comment>
<sequence length="426" mass="45344">MTSLLIKNAQLIVANNDLTQNDVLVRDGRIAEIAPKLTVKADKVLDAKGALLTPGLIDIHVHFREPGFEYKETIATGSYAAARGGFTTVAAMPNLNPVPSTVEAFEQVQNLNKKNGVVNIEQYAAISAGLTADEVGEMEGLAKAGAVAFTNDGKGVQTAATMRDAMKLAAAADLPLVAHLEDESLMNGGVMNLGERSEELGLPGIDPLAESSQLARDLVLAKATGVHYHVAHLSTADSVELVRIAKQQGVKVSAEVSPHHLLLDETDIDGDNALFKMNPPLRTMHDRSGVIAGLLDGTIDMIATDHAPHSVEEKERSFIGAAFGITGIETSFQLIYTHFVRSGIATLADVMKWMVSGPAKQFNLDAPTKIAVGERANLALFDLDTAHTITADEFVSKGVNTPFIGEEIYGQTTTTIVNGEVVYQAN</sequence>
<proteinExistence type="inferred from homology"/>